<proteinExistence type="predicted"/>
<dbReference type="InterPro" id="IPR046619">
    <property type="entry name" value="DUF6732"/>
</dbReference>
<evidence type="ECO:0000313" key="3">
    <source>
        <dbReference type="EMBL" id="MBO0345593.1"/>
    </source>
</evidence>
<feature type="region of interest" description="Disordered" evidence="1">
    <location>
        <begin position="70"/>
        <end position="94"/>
    </location>
</feature>
<keyword evidence="4" id="KW-1185">Reference proteome</keyword>
<dbReference type="AlphaFoldDB" id="A0A939J9P3"/>
<organism evidence="3 4">
    <name type="scientific">Roseibium limicola</name>
    <dbReference type="NCBI Taxonomy" id="2816037"/>
    <lineage>
        <taxon>Bacteria</taxon>
        <taxon>Pseudomonadati</taxon>
        <taxon>Pseudomonadota</taxon>
        <taxon>Alphaproteobacteria</taxon>
        <taxon>Hyphomicrobiales</taxon>
        <taxon>Stappiaceae</taxon>
        <taxon>Roseibium</taxon>
    </lineage>
</organism>
<evidence type="ECO:0000256" key="2">
    <source>
        <dbReference type="SAM" id="Phobius"/>
    </source>
</evidence>
<evidence type="ECO:0000256" key="1">
    <source>
        <dbReference type="SAM" id="MobiDB-lite"/>
    </source>
</evidence>
<sequence length="94" mass="9332">MSQHQNRSATAFACTLVVGLMTTATSLALLPATAQAHVGHLGELAGHSHWAGAALLAGAAALAGIAALKGRKRSADTPEDTAEEASDAAETEAA</sequence>
<gene>
    <name evidence="3" type="ORF">J0X15_10215</name>
</gene>
<keyword evidence="2" id="KW-0812">Transmembrane</keyword>
<name>A0A939J9P3_9HYPH</name>
<dbReference type="RefSeq" id="WP_206940370.1">
    <property type="nucleotide sequence ID" value="NZ_JAFLNF010000004.1"/>
</dbReference>
<keyword evidence="2" id="KW-0472">Membrane</keyword>
<keyword evidence="2" id="KW-1133">Transmembrane helix</keyword>
<dbReference type="Pfam" id="PF20506">
    <property type="entry name" value="DUF6732"/>
    <property type="match status" value="1"/>
</dbReference>
<evidence type="ECO:0000313" key="4">
    <source>
        <dbReference type="Proteomes" id="UP000664779"/>
    </source>
</evidence>
<protein>
    <submittedName>
        <fullName evidence="3">Phage holin family protein</fullName>
    </submittedName>
</protein>
<dbReference type="Proteomes" id="UP000664779">
    <property type="component" value="Unassembled WGS sequence"/>
</dbReference>
<dbReference type="EMBL" id="JAFLNF010000004">
    <property type="protein sequence ID" value="MBO0345593.1"/>
    <property type="molecule type" value="Genomic_DNA"/>
</dbReference>
<accession>A0A939J9P3</accession>
<feature type="transmembrane region" description="Helical" evidence="2">
    <location>
        <begin position="46"/>
        <end position="68"/>
    </location>
</feature>
<comment type="caution">
    <text evidence="3">The sequence shown here is derived from an EMBL/GenBank/DDBJ whole genome shotgun (WGS) entry which is preliminary data.</text>
</comment>
<reference evidence="3" key="1">
    <citation type="submission" date="2021-03" db="EMBL/GenBank/DDBJ databases">
        <title>Roseibium sp. CAU 1637 isolated from Incheon.</title>
        <authorList>
            <person name="Kim W."/>
        </authorList>
    </citation>
    <scope>NUCLEOTIDE SEQUENCE</scope>
    <source>
        <strain evidence="3">CAU 1637</strain>
    </source>
</reference>
<feature type="compositionally biased region" description="Acidic residues" evidence="1">
    <location>
        <begin position="77"/>
        <end position="94"/>
    </location>
</feature>